<dbReference type="AlphaFoldDB" id="A0A6J7NS64"/>
<protein>
    <submittedName>
        <fullName evidence="3">Unannotated protein</fullName>
    </submittedName>
</protein>
<keyword evidence="1" id="KW-0472">Membrane</keyword>
<accession>A0A6J7NS64</accession>
<name>A0A6J7NS64_9ZZZZ</name>
<gene>
    <name evidence="2" type="ORF">UFOPK3773_00037</name>
    <name evidence="3" type="ORF">UFOPK3992_00152</name>
</gene>
<evidence type="ECO:0000313" key="2">
    <source>
        <dbReference type="EMBL" id="CAB4927314.1"/>
    </source>
</evidence>
<organism evidence="3">
    <name type="scientific">freshwater metagenome</name>
    <dbReference type="NCBI Taxonomy" id="449393"/>
    <lineage>
        <taxon>unclassified sequences</taxon>
        <taxon>metagenomes</taxon>
        <taxon>ecological metagenomes</taxon>
    </lineage>
</organism>
<keyword evidence="1" id="KW-1133">Transmembrane helix</keyword>
<dbReference type="EMBL" id="CAFBOZ010000012">
    <property type="protein sequence ID" value="CAB4992824.1"/>
    <property type="molecule type" value="Genomic_DNA"/>
</dbReference>
<evidence type="ECO:0000256" key="1">
    <source>
        <dbReference type="SAM" id="Phobius"/>
    </source>
</evidence>
<proteinExistence type="predicted"/>
<feature type="transmembrane region" description="Helical" evidence="1">
    <location>
        <begin position="7"/>
        <end position="28"/>
    </location>
</feature>
<keyword evidence="1" id="KW-0812">Transmembrane</keyword>
<evidence type="ECO:0000313" key="3">
    <source>
        <dbReference type="EMBL" id="CAB4992824.1"/>
    </source>
</evidence>
<dbReference type="EMBL" id="CAFBNF010000002">
    <property type="protein sequence ID" value="CAB4927314.1"/>
    <property type="molecule type" value="Genomic_DNA"/>
</dbReference>
<sequence length="29" mass="3172">MIDMNRGLLVVVALILVAFMVMLVVAQVL</sequence>
<reference evidence="3" key="1">
    <citation type="submission" date="2020-05" db="EMBL/GenBank/DDBJ databases">
        <authorList>
            <person name="Chiriac C."/>
            <person name="Salcher M."/>
            <person name="Ghai R."/>
            <person name="Kavagutti S V."/>
        </authorList>
    </citation>
    <scope>NUCLEOTIDE SEQUENCE</scope>
</reference>